<dbReference type="InterPro" id="IPR008969">
    <property type="entry name" value="CarboxyPept-like_regulatory"/>
</dbReference>
<dbReference type="PROSITE" id="PS51257">
    <property type="entry name" value="PROKAR_LIPOPROTEIN"/>
    <property type="match status" value="1"/>
</dbReference>
<sequence length="527" mass="53484">MKTKLLVSALAAAALSACGGGSDSQSSTPAPATPTTKIAGTAAVGAALANATVQAKCASGSGTATTAADGTFAIDIPNAKRPCVLSVSTPDGTTLHSVVEAGSGNTATANITPLTELITASIAGKSTEEFFASFDEQAQAKLTTDGVSTALDNVKLILTGTIDLGGIDPLKDTLVAAHGNTPGNALDQKLDTLGETLKASQTSIADLSSAVASNTGSASGVQTILQPASATCASFRSGKVQKVDLTGNTVQRFTVDAVKLTRTNYSTSAVEQFQANDSQACRFGNDNARMLVSKSGIALERRAGASSLVIPDQTIPLSELAGDWNALAFERDDTSSPYGTGLVKFSMDSTGKFTSGADCSLSSCDQWPAAELPSAATNADGGFNITDPSGTARAFAFKGVDGQLAIVIVHGAGFMLATRPKAFALPAVGSVSSYWDATLNASGVTDIVDGSHTVTAVDTAANTYTRQNAAGRIDTWQNSVPSVGLRYRAPSTGINEAVSMNLANSGISVAISVNPSNVFYNISVGRP</sequence>
<feature type="signal peptide" evidence="1">
    <location>
        <begin position="1"/>
        <end position="19"/>
    </location>
</feature>
<dbReference type="SUPFAM" id="SSF49464">
    <property type="entry name" value="Carboxypeptidase regulatory domain-like"/>
    <property type="match status" value="1"/>
</dbReference>
<evidence type="ECO:0000313" key="2">
    <source>
        <dbReference type="EMBL" id="CAG2156296.1"/>
    </source>
</evidence>
<dbReference type="EMBL" id="CAJPVI010000036">
    <property type="protein sequence ID" value="CAG2156296.1"/>
    <property type="molecule type" value="Genomic_DNA"/>
</dbReference>
<evidence type="ECO:0000313" key="3">
    <source>
        <dbReference type="Proteomes" id="UP000672657"/>
    </source>
</evidence>
<feature type="chain" id="PRO_5046883709" evidence="1">
    <location>
        <begin position="20"/>
        <end position="527"/>
    </location>
</feature>
<proteinExistence type="predicted"/>
<organism evidence="2 3">
    <name type="scientific">Cupriavidus numazuensis</name>
    <dbReference type="NCBI Taxonomy" id="221992"/>
    <lineage>
        <taxon>Bacteria</taxon>
        <taxon>Pseudomonadati</taxon>
        <taxon>Pseudomonadota</taxon>
        <taxon>Betaproteobacteria</taxon>
        <taxon>Burkholderiales</taxon>
        <taxon>Burkholderiaceae</taxon>
        <taxon>Cupriavidus</taxon>
    </lineage>
</organism>
<accession>A0ABM8TP48</accession>
<name>A0ABM8TP48_9BURK</name>
<dbReference type="Proteomes" id="UP000672657">
    <property type="component" value="Unassembled WGS sequence"/>
</dbReference>
<comment type="caution">
    <text evidence="2">The sequence shown here is derived from an EMBL/GenBank/DDBJ whole genome shotgun (WGS) entry which is preliminary data.</text>
</comment>
<keyword evidence="3" id="KW-1185">Reference proteome</keyword>
<evidence type="ECO:0000256" key="1">
    <source>
        <dbReference type="SAM" id="SignalP"/>
    </source>
</evidence>
<reference evidence="2 3" key="1">
    <citation type="submission" date="2021-03" db="EMBL/GenBank/DDBJ databases">
        <authorList>
            <person name="Peeters C."/>
        </authorList>
    </citation>
    <scope>NUCLEOTIDE SEQUENCE [LARGE SCALE GENOMIC DNA]</scope>
    <source>
        <strain evidence="2 3">LMG 26411</strain>
    </source>
</reference>
<keyword evidence="1" id="KW-0732">Signal</keyword>
<dbReference type="RefSeq" id="WP_211956103.1">
    <property type="nucleotide sequence ID" value="NZ_CAJPVI010000036.1"/>
</dbReference>
<gene>
    <name evidence="2" type="ORF">LMG26411_05201</name>
</gene>
<protein>
    <submittedName>
        <fullName evidence="2">Uncharacterized protein</fullName>
    </submittedName>
</protein>